<feature type="region of interest" description="Disordered" evidence="1">
    <location>
        <begin position="1"/>
        <end position="55"/>
    </location>
</feature>
<evidence type="ECO:0000313" key="3">
    <source>
        <dbReference type="Proteomes" id="UP001178507"/>
    </source>
</evidence>
<dbReference type="AlphaFoldDB" id="A0AA36I6E2"/>
<dbReference type="Proteomes" id="UP001178507">
    <property type="component" value="Unassembled WGS sequence"/>
</dbReference>
<protein>
    <submittedName>
        <fullName evidence="2">Uncharacterized protein</fullName>
    </submittedName>
</protein>
<dbReference type="EMBL" id="CAUJNA010000718">
    <property type="protein sequence ID" value="CAJ1380524.1"/>
    <property type="molecule type" value="Genomic_DNA"/>
</dbReference>
<organism evidence="2 3">
    <name type="scientific">Effrenium voratum</name>
    <dbReference type="NCBI Taxonomy" id="2562239"/>
    <lineage>
        <taxon>Eukaryota</taxon>
        <taxon>Sar</taxon>
        <taxon>Alveolata</taxon>
        <taxon>Dinophyceae</taxon>
        <taxon>Suessiales</taxon>
        <taxon>Symbiodiniaceae</taxon>
        <taxon>Effrenium</taxon>
    </lineage>
</organism>
<sequence length="55" mass="5527">MRAGLGVQGGPGPKLRPGLHGGRPGAGDPGGLPGERRARSASGRPSPFWGQAVWV</sequence>
<feature type="compositionally biased region" description="Gly residues" evidence="1">
    <location>
        <begin position="19"/>
        <end position="33"/>
    </location>
</feature>
<name>A0AA36I6E2_9DINO</name>
<accession>A0AA36I6E2</accession>
<keyword evidence="3" id="KW-1185">Reference proteome</keyword>
<evidence type="ECO:0000313" key="2">
    <source>
        <dbReference type="EMBL" id="CAJ1380524.1"/>
    </source>
</evidence>
<gene>
    <name evidence="2" type="ORF">EVOR1521_LOCUS8445</name>
</gene>
<feature type="compositionally biased region" description="Gly residues" evidence="1">
    <location>
        <begin position="1"/>
        <end position="12"/>
    </location>
</feature>
<comment type="caution">
    <text evidence="2">The sequence shown here is derived from an EMBL/GenBank/DDBJ whole genome shotgun (WGS) entry which is preliminary data.</text>
</comment>
<reference evidence="2" key="1">
    <citation type="submission" date="2023-08" db="EMBL/GenBank/DDBJ databases">
        <authorList>
            <person name="Chen Y."/>
            <person name="Shah S."/>
            <person name="Dougan E. K."/>
            <person name="Thang M."/>
            <person name="Chan C."/>
        </authorList>
    </citation>
    <scope>NUCLEOTIDE SEQUENCE</scope>
</reference>
<proteinExistence type="predicted"/>
<evidence type="ECO:0000256" key="1">
    <source>
        <dbReference type="SAM" id="MobiDB-lite"/>
    </source>
</evidence>